<dbReference type="Pfam" id="PF07589">
    <property type="entry name" value="PEP-CTERM"/>
    <property type="match status" value="1"/>
</dbReference>
<dbReference type="InterPro" id="IPR013424">
    <property type="entry name" value="Ice-binding_C"/>
</dbReference>
<feature type="signal peptide" evidence="1">
    <location>
        <begin position="1"/>
        <end position="23"/>
    </location>
</feature>
<protein>
    <submittedName>
        <fullName evidence="3">PEP-CTERM motif protein</fullName>
    </submittedName>
</protein>
<evidence type="ECO:0000256" key="1">
    <source>
        <dbReference type="SAM" id="SignalP"/>
    </source>
</evidence>
<dbReference type="EMBL" id="JEMX01000004">
    <property type="protein sequence ID" value="EXI83138.1"/>
    <property type="molecule type" value="Genomic_DNA"/>
</dbReference>
<dbReference type="AlphaFoldDB" id="A0A011NK36"/>
<evidence type="ECO:0000259" key="2">
    <source>
        <dbReference type="Pfam" id="PF07589"/>
    </source>
</evidence>
<name>A0A011NK36_9PROT</name>
<proteinExistence type="predicted"/>
<evidence type="ECO:0000313" key="3">
    <source>
        <dbReference type="EMBL" id="EXI83138.1"/>
    </source>
</evidence>
<feature type="chain" id="PRO_5001461300" evidence="1">
    <location>
        <begin position="24"/>
        <end position="226"/>
    </location>
</feature>
<feature type="domain" description="Ice-binding protein C-terminal" evidence="2">
    <location>
        <begin position="201"/>
        <end position="223"/>
    </location>
</feature>
<dbReference type="PATRIC" id="fig|1454003.3.peg.108"/>
<sequence length="226" mass="22939">MKKTLIASGLLAFAVMAAAPASAGNLVTPTQVKSFSLSGSNVSSQVLFDGFDESLGMLMSVHWLFDGFATLNNTVFNFTSGSAMVGNPIALSAVWDITVSSPLGLSASAHLVTPGFAGSVPVGGPTTVGSVVDAPISGMDWIDNSDPITLAPYIGGMDAVAVTFSGKGNQGGSVPRSVFTGNNGFASGTVSLFYDYKANLVPEPLSLGLFGLGLAALAAARRRKLA</sequence>
<organism evidence="3 4">
    <name type="scientific">Candidatus Accumulibacter appositus</name>
    <dbReference type="NCBI Taxonomy" id="1454003"/>
    <lineage>
        <taxon>Bacteria</taxon>
        <taxon>Pseudomonadati</taxon>
        <taxon>Pseudomonadota</taxon>
        <taxon>Betaproteobacteria</taxon>
        <taxon>Candidatus Accumulibacter</taxon>
    </lineage>
</organism>
<reference evidence="3 4" key="1">
    <citation type="submission" date="2014-02" db="EMBL/GenBank/DDBJ databases">
        <title>Expanding our view of genomic diversity in Candidatus Accumulibacter clades.</title>
        <authorList>
            <person name="Skennerton C.T."/>
            <person name="Barr J.J."/>
            <person name="Slater F.R."/>
            <person name="Bond P.L."/>
            <person name="Tyson G.W."/>
        </authorList>
    </citation>
    <scope>NUCLEOTIDE SEQUENCE [LARGE SCALE GENOMIC DNA]</scope>
    <source>
        <strain evidence="4">BA-92</strain>
    </source>
</reference>
<keyword evidence="1" id="KW-0732">Signal</keyword>
<dbReference type="Proteomes" id="UP000021816">
    <property type="component" value="Unassembled WGS sequence"/>
</dbReference>
<evidence type="ECO:0000313" key="4">
    <source>
        <dbReference type="Proteomes" id="UP000021816"/>
    </source>
</evidence>
<gene>
    <name evidence="3" type="ORF">AW10_00101</name>
</gene>
<dbReference type="NCBIfam" id="TIGR02595">
    <property type="entry name" value="PEP_CTERM"/>
    <property type="match status" value="1"/>
</dbReference>
<dbReference type="NCBIfam" id="NF033208">
    <property type="entry name" value="choice_anch_E"/>
    <property type="match status" value="1"/>
</dbReference>
<comment type="caution">
    <text evidence="3">The sequence shown here is derived from an EMBL/GenBank/DDBJ whole genome shotgun (WGS) entry which is preliminary data.</text>
</comment>
<accession>A0A011NK36</accession>